<accession>A0A383CVT0</accession>
<gene>
    <name evidence="1" type="ORF">METZ01_LOCUS489125</name>
</gene>
<sequence>RSERGSMIGGGGPPVLPFRVSGALRRYPPVLCVRRGLSWNLLVLIIPILSQPQAILPVLDASSRKLKAFNPNLKHEGSSITDAAGQNMARSVYYDVSVTEHEPCHYVYIDKWLVDRHN</sequence>
<evidence type="ECO:0000313" key="1">
    <source>
        <dbReference type="EMBL" id="SVE36271.1"/>
    </source>
</evidence>
<reference evidence="1" key="1">
    <citation type="submission" date="2018-05" db="EMBL/GenBank/DDBJ databases">
        <authorList>
            <person name="Lanie J.A."/>
            <person name="Ng W.-L."/>
            <person name="Kazmierczak K.M."/>
            <person name="Andrzejewski T.M."/>
            <person name="Davidsen T.M."/>
            <person name="Wayne K.J."/>
            <person name="Tettelin H."/>
            <person name="Glass J.I."/>
            <person name="Rusch D."/>
            <person name="Podicherti R."/>
            <person name="Tsui H.-C.T."/>
            <person name="Winkler M.E."/>
        </authorList>
    </citation>
    <scope>NUCLEOTIDE SEQUENCE</scope>
</reference>
<proteinExistence type="predicted"/>
<dbReference type="AlphaFoldDB" id="A0A383CVT0"/>
<name>A0A383CVT0_9ZZZZ</name>
<dbReference type="EMBL" id="UINC01212097">
    <property type="protein sequence ID" value="SVE36271.1"/>
    <property type="molecule type" value="Genomic_DNA"/>
</dbReference>
<protein>
    <submittedName>
        <fullName evidence="1">Uncharacterized protein</fullName>
    </submittedName>
</protein>
<feature type="non-terminal residue" evidence="1">
    <location>
        <position position="1"/>
    </location>
</feature>
<organism evidence="1">
    <name type="scientific">marine metagenome</name>
    <dbReference type="NCBI Taxonomy" id="408172"/>
    <lineage>
        <taxon>unclassified sequences</taxon>
        <taxon>metagenomes</taxon>
        <taxon>ecological metagenomes</taxon>
    </lineage>
</organism>